<proteinExistence type="predicted"/>
<sequence>MGLEEFQGIEQGKWVSAAQGLELWDFAGQTAHCCHSNYQHQPRPWMVSSSKQTMHVHGFCYSSGGCHGGEAWHHTTPKFWGDIKDQARAGQSFHC</sequence>
<organism evidence="1 2">
    <name type="scientific">Trifolium subterraneum</name>
    <name type="common">Subterranean clover</name>
    <dbReference type="NCBI Taxonomy" id="3900"/>
    <lineage>
        <taxon>Eukaryota</taxon>
        <taxon>Viridiplantae</taxon>
        <taxon>Streptophyta</taxon>
        <taxon>Embryophyta</taxon>
        <taxon>Tracheophyta</taxon>
        <taxon>Spermatophyta</taxon>
        <taxon>Magnoliopsida</taxon>
        <taxon>eudicotyledons</taxon>
        <taxon>Gunneridae</taxon>
        <taxon>Pentapetalae</taxon>
        <taxon>rosids</taxon>
        <taxon>fabids</taxon>
        <taxon>Fabales</taxon>
        <taxon>Fabaceae</taxon>
        <taxon>Papilionoideae</taxon>
        <taxon>50 kb inversion clade</taxon>
        <taxon>NPAAA clade</taxon>
        <taxon>Hologalegina</taxon>
        <taxon>IRL clade</taxon>
        <taxon>Trifolieae</taxon>
        <taxon>Trifolium</taxon>
    </lineage>
</organism>
<reference evidence="2" key="1">
    <citation type="journal article" date="2017" name="Front. Plant Sci.">
        <title>Climate Clever Clovers: New Paradigm to Reduce the Environmental Footprint of Ruminants by Breeding Low Methanogenic Forages Utilizing Haplotype Variation.</title>
        <authorList>
            <person name="Kaur P."/>
            <person name="Appels R."/>
            <person name="Bayer P.E."/>
            <person name="Keeble-Gagnere G."/>
            <person name="Wang J."/>
            <person name="Hirakawa H."/>
            <person name="Shirasawa K."/>
            <person name="Vercoe P."/>
            <person name="Stefanova K."/>
            <person name="Durmic Z."/>
            <person name="Nichols P."/>
            <person name="Revell C."/>
            <person name="Isobe S.N."/>
            <person name="Edwards D."/>
            <person name="Erskine W."/>
        </authorList>
    </citation>
    <scope>NUCLEOTIDE SEQUENCE [LARGE SCALE GENOMIC DNA]</scope>
    <source>
        <strain evidence="2">cv. Daliak</strain>
    </source>
</reference>
<keyword evidence="2" id="KW-1185">Reference proteome</keyword>
<dbReference type="AlphaFoldDB" id="A0A2Z6ML63"/>
<dbReference type="Proteomes" id="UP000242715">
    <property type="component" value="Unassembled WGS sequence"/>
</dbReference>
<evidence type="ECO:0000313" key="1">
    <source>
        <dbReference type="EMBL" id="GAU32948.1"/>
    </source>
</evidence>
<name>A0A2Z6ML63_TRISU</name>
<gene>
    <name evidence="1" type="ORF">TSUD_153650</name>
</gene>
<protein>
    <submittedName>
        <fullName evidence="1">Uncharacterized protein</fullName>
    </submittedName>
</protein>
<dbReference type="OrthoDB" id="10416172at2759"/>
<dbReference type="EMBL" id="DF973512">
    <property type="protein sequence ID" value="GAU32948.1"/>
    <property type="molecule type" value="Genomic_DNA"/>
</dbReference>
<evidence type="ECO:0000313" key="2">
    <source>
        <dbReference type="Proteomes" id="UP000242715"/>
    </source>
</evidence>
<accession>A0A2Z6ML63</accession>